<protein>
    <submittedName>
        <fullName evidence="2">Uncharacterized protein</fullName>
    </submittedName>
</protein>
<organism evidence="2">
    <name type="scientific">Anopheles atroparvus</name>
    <name type="common">European mosquito</name>
    <dbReference type="NCBI Taxonomy" id="41427"/>
    <lineage>
        <taxon>Eukaryota</taxon>
        <taxon>Metazoa</taxon>
        <taxon>Ecdysozoa</taxon>
        <taxon>Arthropoda</taxon>
        <taxon>Hexapoda</taxon>
        <taxon>Insecta</taxon>
        <taxon>Pterygota</taxon>
        <taxon>Neoptera</taxon>
        <taxon>Endopterygota</taxon>
        <taxon>Diptera</taxon>
        <taxon>Nematocera</taxon>
        <taxon>Culicoidea</taxon>
        <taxon>Culicidae</taxon>
        <taxon>Anophelinae</taxon>
        <taxon>Anopheles</taxon>
    </lineage>
</organism>
<reference evidence="2" key="1">
    <citation type="submission" date="2022-08" db="UniProtKB">
        <authorList>
            <consortium name="EnsemblMetazoa"/>
        </authorList>
    </citation>
    <scope>IDENTIFICATION</scope>
    <source>
        <strain evidence="2">EBRO</strain>
    </source>
</reference>
<name>A0A182JBK2_ANOAO</name>
<dbReference type="VEuPathDB" id="VectorBase:AATE015011"/>
<evidence type="ECO:0000256" key="1">
    <source>
        <dbReference type="SAM" id="MobiDB-lite"/>
    </source>
</evidence>
<feature type="compositionally biased region" description="Low complexity" evidence="1">
    <location>
        <begin position="35"/>
        <end position="46"/>
    </location>
</feature>
<feature type="region of interest" description="Disordered" evidence="1">
    <location>
        <begin position="1"/>
        <end position="46"/>
    </location>
</feature>
<dbReference type="EnsemblMetazoa" id="AATE015011-RA">
    <property type="protein sequence ID" value="AATE015011-PA.1"/>
    <property type="gene ID" value="AATE015011"/>
</dbReference>
<dbReference type="AlphaFoldDB" id="A0A182JBK2"/>
<proteinExistence type="predicted"/>
<evidence type="ECO:0000313" key="2">
    <source>
        <dbReference type="EnsemblMetazoa" id="AATE015011-PA.1"/>
    </source>
</evidence>
<dbReference type="EMBL" id="AXCP01007889">
    <property type="status" value="NOT_ANNOTATED_CDS"/>
    <property type="molecule type" value="Genomic_DNA"/>
</dbReference>
<sequence length="104" mass="11043">MINTSTVVGQEGRPGEPGGDDDDGSSKLCAEPIASHSSSSTPSPSLPILRLSASCVWRSISRMSSIESPYHSSCQAQACRCARSIVLRKAVSWMNFSSLVCIPQ</sequence>
<accession>A0A182JBK2</accession>